<feature type="compositionally biased region" description="Polar residues" evidence="1">
    <location>
        <begin position="40"/>
        <end position="57"/>
    </location>
</feature>
<reference evidence="2" key="1">
    <citation type="submission" date="2021-12" db="EMBL/GenBank/DDBJ databases">
        <authorList>
            <person name="King R."/>
        </authorList>
    </citation>
    <scope>NUCLEOTIDE SEQUENCE</scope>
</reference>
<keyword evidence="3" id="KW-1185">Reference proteome</keyword>
<dbReference type="EMBL" id="OU893338">
    <property type="protein sequence ID" value="CAG9794758.1"/>
    <property type="molecule type" value="Genomic_DNA"/>
</dbReference>
<evidence type="ECO:0000313" key="2">
    <source>
        <dbReference type="EMBL" id="CAG9794758.1"/>
    </source>
</evidence>
<evidence type="ECO:0000313" key="3">
    <source>
        <dbReference type="Proteomes" id="UP001153714"/>
    </source>
</evidence>
<sequence length="299" mass="32903">MNNKECISNTFQHLPNAINSGPNSLQNNCNSILVSQSNVVKSPQRQRANTPAPTVTSPAEERRMYSPVTFQDVARRSIANSPNRTEKEKGLFEDSRSNSTSFGVIWTDAESVDQPKTTDSLDSTYCYSATSPFRVGTAPPSKERQQDSFVEKVCLARMSPAHSAPPLVDESCTTLRSDTASTNPHQCGEEQETDVEYEDGQINIIKQPHVCTISDTVDNAQIKQGKVGRFKAKIAPGNQKSCQKQPQKDSVKEKCQSVQSNVQPHGHHHTKNVNHHQCCGAFGNPHVRHKSSNSSCSLV</sequence>
<proteinExistence type="predicted"/>
<name>A0A9N9RE84_9NEOP</name>
<gene>
    <name evidence="2" type="ORF">DIATSA_LOCUS12110</name>
</gene>
<dbReference type="OrthoDB" id="7432943at2759"/>
<organism evidence="2 3">
    <name type="scientific">Diatraea saccharalis</name>
    <name type="common">sugarcane borer</name>
    <dbReference type="NCBI Taxonomy" id="40085"/>
    <lineage>
        <taxon>Eukaryota</taxon>
        <taxon>Metazoa</taxon>
        <taxon>Ecdysozoa</taxon>
        <taxon>Arthropoda</taxon>
        <taxon>Hexapoda</taxon>
        <taxon>Insecta</taxon>
        <taxon>Pterygota</taxon>
        <taxon>Neoptera</taxon>
        <taxon>Endopterygota</taxon>
        <taxon>Lepidoptera</taxon>
        <taxon>Glossata</taxon>
        <taxon>Ditrysia</taxon>
        <taxon>Pyraloidea</taxon>
        <taxon>Crambidae</taxon>
        <taxon>Crambinae</taxon>
        <taxon>Diatraea</taxon>
    </lineage>
</organism>
<dbReference type="AlphaFoldDB" id="A0A9N9RE84"/>
<reference evidence="2" key="2">
    <citation type="submission" date="2022-10" db="EMBL/GenBank/DDBJ databases">
        <authorList>
            <consortium name="ENA_rothamsted_submissions"/>
            <consortium name="culmorum"/>
            <person name="King R."/>
        </authorList>
    </citation>
    <scope>NUCLEOTIDE SEQUENCE</scope>
</reference>
<feature type="compositionally biased region" description="Basic and acidic residues" evidence="1">
    <location>
        <begin position="84"/>
        <end position="96"/>
    </location>
</feature>
<evidence type="ECO:0000256" key="1">
    <source>
        <dbReference type="SAM" id="MobiDB-lite"/>
    </source>
</evidence>
<feature type="region of interest" description="Disordered" evidence="1">
    <location>
        <begin position="40"/>
        <end position="98"/>
    </location>
</feature>
<accession>A0A9N9RE84</accession>
<dbReference type="Proteomes" id="UP001153714">
    <property type="component" value="Chromosome 7"/>
</dbReference>
<protein>
    <submittedName>
        <fullName evidence="2">Uncharacterized protein</fullName>
    </submittedName>
</protein>